<dbReference type="Pfam" id="PF01329">
    <property type="entry name" value="Pterin_4a"/>
    <property type="match status" value="1"/>
</dbReference>
<dbReference type="CDD" id="cd00488">
    <property type="entry name" value="PCD_DCoH"/>
    <property type="match status" value="1"/>
</dbReference>
<dbReference type="InterPro" id="IPR036428">
    <property type="entry name" value="PCD_sf"/>
</dbReference>
<dbReference type="PANTHER" id="PTHR12599">
    <property type="entry name" value="PTERIN-4-ALPHA-CARBINOLAMINE DEHYDRATASE"/>
    <property type="match status" value="1"/>
</dbReference>
<dbReference type="RefSeq" id="WP_110377674.1">
    <property type="nucleotide sequence ID" value="NZ_CAKNFM010000006.1"/>
</dbReference>
<dbReference type="GO" id="GO:0008124">
    <property type="term" value="F:4-alpha-hydroxytetrahydrobiopterin dehydratase activity"/>
    <property type="evidence" value="ECO:0007669"/>
    <property type="project" value="UniProtKB-EC"/>
</dbReference>
<dbReference type="EMBL" id="QJJK01000014">
    <property type="protein sequence ID" value="PXW53139.1"/>
    <property type="molecule type" value="Genomic_DNA"/>
</dbReference>
<protein>
    <recommendedName>
        <fullName evidence="3">4a-hydroxytetrahydrobiopterin dehydratase</fullName>
        <ecNumber evidence="3">4.2.1.96</ecNumber>
    </recommendedName>
</protein>
<keyword evidence="6" id="KW-1185">Reference proteome</keyword>
<proteinExistence type="inferred from homology"/>
<comment type="caution">
    <text evidence="5">The sequence shown here is derived from an EMBL/GenBank/DDBJ whole genome shotgun (WGS) entry which is preliminary data.</text>
</comment>
<dbReference type="AlphaFoldDB" id="A0A2V3TX08"/>
<evidence type="ECO:0000256" key="1">
    <source>
        <dbReference type="ARBA" id="ARBA00001554"/>
    </source>
</evidence>
<dbReference type="Gene3D" id="3.30.1360.20">
    <property type="entry name" value="Transcriptional coactivator/pterin dehydratase"/>
    <property type="match status" value="1"/>
</dbReference>
<evidence type="ECO:0000256" key="3">
    <source>
        <dbReference type="ARBA" id="ARBA00013252"/>
    </source>
</evidence>
<accession>A0A2V3TX08</accession>
<evidence type="ECO:0000313" key="6">
    <source>
        <dbReference type="Proteomes" id="UP000248021"/>
    </source>
</evidence>
<organism evidence="5 6">
    <name type="scientific">Chelatococcus asaccharovorans</name>
    <dbReference type="NCBI Taxonomy" id="28210"/>
    <lineage>
        <taxon>Bacteria</taxon>
        <taxon>Pseudomonadati</taxon>
        <taxon>Pseudomonadota</taxon>
        <taxon>Alphaproteobacteria</taxon>
        <taxon>Hyphomicrobiales</taxon>
        <taxon>Chelatococcaceae</taxon>
        <taxon>Chelatococcus</taxon>
    </lineage>
</organism>
<dbReference type="EC" id="4.2.1.96" evidence="3"/>
<evidence type="ECO:0000313" key="5">
    <source>
        <dbReference type="EMBL" id="PXW53139.1"/>
    </source>
</evidence>
<dbReference type="PANTHER" id="PTHR12599:SF0">
    <property type="entry name" value="PTERIN-4-ALPHA-CARBINOLAMINE DEHYDRATASE"/>
    <property type="match status" value="1"/>
</dbReference>
<sequence length="124" mass="13538">MAAIVIKPLTPQEVEERLARDLPGWRLVDGELRRRFATHGWKGSLMVANAIGHLAEVAWHHPDLVVSYGGVEVRLSTHSPKGITARDFALAAQIDAVVLWQPARDGILEGTPEDPGAAYLKDKA</sequence>
<comment type="catalytic activity">
    <reaction evidence="1">
        <text>(4aS,6R)-4a-hydroxy-L-erythro-5,6,7,8-tetrahydrobiopterin = (6R)-L-erythro-6,7-dihydrobiopterin + H2O</text>
        <dbReference type="Rhea" id="RHEA:11920"/>
        <dbReference type="ChEBI" id="CHEBI:15377"/>
        <dbReference type="ChEBI" id="CHEBI:15642"/>
        <dbReference type="ChEBI" id="CHEBI:43120"/>
        <dbReference type="EC" id="4.2.1.96"/>
    </reaction>
</comment>
<dbReference type="Proteomes" id="UP000248021">
    <property type="component" value="Unassembled WGS sequence"/>
</dbReference>
<dbReference type="InterPro" id="IPR001533">
    <property type="entry name" value="Pterin_deHydtase"/>
</dbReference>
<evidence type="ECO:0000256" key="2">
    <source>
        <dbReference type="ARBA" id="ARBA00006472"/>
    </source>
</evidence>
<evidence type="ECO:0000256" key="4">
    <source>
        <dbReference type="ARBA" id="ARBA00023239"/>
    </source>
</evidence>
<dbReference type="GO" id="GO:0006729">
    <property type="term" value="P:tetrahydrobiopterin biosynthetic process"/>
    <property type="evidence" value="ECO:0007669"/>
    <property type="project" value="InterPro"/>
</dbReference>
<name>A0A2V3TX08_9HYPH</name>
<gene>
    <name evidence="5" type="ORF">C7450_11415</name>
</gene>
<dbReference type="SUPFAM" id="SSF55248">
    <property type="entry name" value="PCD-like"/>
    <property type="match status" value="1"/>
</dbReference>
<dbReference type="OrthoDB" id="9794987at2"/>
<comment type="similarity">
    <text evidence="2">Belongs to the pterin-4-alpha-carbinolamine dehydratase family.</text>
</comment>
<reference evidence="5 6" key="1">
    <citation type="submission" date="2018-05" db="EMBL/GenBank/DDBJ databases">
        <title>Genomic Encyclopedia of Type Strains, Phase IV (KMG-IV): sequencing the most valuable type-strain genomes for metagenomic binning, comparative biology and taxonomic classification.</title>
        <authorList>
            <person name="Goeker M."/>
        </authorList>
    </citation>
    <scope>NUCLEOTIDE SEQUENCE [LARGE SCALE GENOMIC DNA]</scope>
    <source>
        <strain evidence="5 6">DSM 6462</strain>
    </source>
</reference>
<keyword evidence="4" id="KW-0456">Lyase</keyword>